<gene>
    <name evidence="2" type="ORF">GCM10010446_29010</name>
</gene>
<organism evidence="2 3">
    <name type="scientific">Streptomyces enissocaesilis</name>
    <dbReference type="NCBI Taxonomy" id="332589"/>
    <lineage>
        <taxon>Bacteria</taxon>
        <taxon>Bacillati</taxon>
        <taxon>Actinomycetota</taxon>
        <taxon>Actinomycetes</taxon>
        <taxon>Kitasatosporales</taxon>
        <taxon>Streptomycetaceae</taxon>
        <taxon>Streptomyces</taxon>
        <taxon>Streptomyces rochei group</taxon>
    </lineage>
</organism>
<evidence type="ECO:0000313" key="3">
    <source>
        <dbReference type="Proteomes" id="UP001500403"/>
    </source>
</evidence>
<reference evidence="3" key="1">
    <citation type="journal article" date="2019" name="Int. J. Syst. Evol. Microbiol.">
        <title>The Global Catalogue of Microorganisms (GCM) 10K type strain sequencing project: providing services to taxonomists for standard genome sequencing and annotation.</title>
        <authorList>
            <consortium name="The Broad Institute Genomics Platform"/>
            <consortium name="The Broad Institute Genome Sequencing Center for Infectious Disease"/>
            <person name="Wu L."/>
            <person name="Ma J."/>
        </authorList>
    </citation>
    <scope>NUCLEOTIDE SEQUENCE [LARGE SCALE GENOMIC DNA]</scope>
    <source>
        <strain evidence="3">JCM 9088</strain>
    </source>
</reference>
<accession>A0ABP6JQ12</accession>
<keyword evidence="3" id="KW-1185">Reference proteome</keyword>
<name>A0ABP6JQ12_9ACTN</name>
<dbReference type="EMBL" id="BAAAUD010000031">
    <property type="protein sequence ID" value="GAA2941979.1"/>
    <property type="molecule type" value="Genomic_DNA"/>
</dbReference>
<evidence type="ECO:0000256" key="1">
    <source>
        <dbReference type="SAM" id="MobiDB-lite"/>
    </source>
</evidence>
<evidence type="ECO:0000313" key="2">
    <source>
        <dbReference type="EMBL" id="GAA2941979.1"/>
    </source>
</evidence>
<protein>
    <submittedName>
        <fullName evidence="2">Uncharacterized protein</fullName>
    </submittedName>
</protein>
<sequence length="60" mass="6386">MAGSEAGTFQDFQDTAVRASFSAGSQDCGPAPASSPRRAAKVVPLRSTTEMKTETETRHR</sequence>
<feature type="region of interest" description="Disordered" evidence="1">
    <location>
        <begin position="21"/>
        <end position="60"/>
    </location>
</feature>
<comment type="caution">
    <text evidence="2">The sequence shown here is derived from an EMBL/GenBank/DDBJ whole genome shotgun (WGS) entry which is preliminary data.</text>
</comment>
<dbReference type="Proteomes" id="UP001500403">
    <property type="component" value="Unassembled WGS sequence"/>
</dbReference>
<proteinExistence type="predicted"/>
<feature type="compositionally biased region" description="Basic and acidic residues" evidence="1">
    <location>
        <begin position="49"/>
        <end position="60"/>
    </location>
</feature>